<comment type="caution">
    <text evidence="1">The sequence shown here is derived from an EMBL/GenBank/DDBJ whole genome shotgun (WGS) entry which is preliminary data.</text>
</comment>
<reference evidence="1 2" key="1">
    <citation type="submission" date="2019-05" db="EMBL/GenBank/DDBJ databases">
        <title>Another draft genome of Portunus trituberculatus and its Hox gene families provides insights of decapod evolution.</title>
        <authorList>
            <person name="Jeong J.-H."/>
            <person name="Song I."/>
            <person name="Kim S."/>
            <person name="Choi T."/>
            <person name="Kim D."/>
            <person name="Ryu S."/>
            <person name="Kim W."/>
        </authorList>
    </citation>
    <scope>NUCLEOTIDE SEQUENCE [LARGE SCALE GENOMIC DNA]</scope>
    <source>
        <tissue evidence="1">Muscle</tissue>
    </source>
</reference>
<gene>
    <name evidence="1" type="ORF">E2C01_039039</name>
</gene>
<keyword evidence="2" id="KW-1185">Reference proteome</keyword>
<sequence length="133" mass="15133">MIGTTLRYVIVFESSKSYPRCAADKDTKATLNTAPHQPGHITAQDTKKTLKFVLTVTLPAGRLQNTAVDSVRKELLPAGRQSQHLRRIMAWPLVPPRSLPCEASRHHRHTEVRVLVIEHENSQQQRRKPDKRS</sequence>
<accession>A0A5B7FDQ9</accession>
<protein>
    <submittedName>
        <fullName evidence="1">Uncharacterized protein</fullName>
    </submittedName>
</protein>
<name>A0A5B7FDQ9_PORTR</name>
<organism evidence="1 2">
    <name type="scientific">Portunus trituberculatus</name>
    <name type="common">Swimming crab</name>
    <name type="synonym">Neptunus trituberculatus</name>
    <dbReference type="NCBI Taxonomy" id="210409"/>
    <lineage>
        <taxon>Eukaryota</taxon>
        <taxon>Metazoa</taxon>
        <taxon>Ecdysozoa</taxon>
        <taxon>Arthropoda</taxon>
        <taxon>Crustacea</taxon>
        <taxon>Multicrustacea</taxon>
        <taxon>Malacostraca</taxon>
        <taxon>Eumalacostraca</taxon>
        <taxon>Eucarida</taxon>
        <taxon>Decapoda</taxon>
        <taxon>Pleocyemata</taxon>
        <taxon>Brachyura</taxon>
        <taxon>Eubrachyura</taxon>
        <taxon>Portunoidea</taxon>
        <taxon>Portunidae</taxon>
        <taxon>Portuninae</taxon>
        <taxon>Portunus</taxon>
    </lineage>
</organism>
<dbReference type="AlphaFoldDB" id="A0A5B7FDQ9"/>
<dbReference type="Proteomes" id="UP000324222">
    <property type="component" value="Unassembled WGS sequence"/>
</dbReference>
<proteinExistence type="predicted"/>
<evidence type="ECO:0000313" key="1">
    <source>
        <dbReference type="EMBL" id="MPC45341.1"/>
    </source>
</evidence>
<evidence type="ECO:0000313" key="2">
    <source>
        <dbReference type="Proteomes" id="UP000324222"/>
    </source>
</evidence>
<dbReference type="EMBL" id="VSRR010006682">
    <property type="protein sequence ID" value="MPC45341.1"/>
    <property type="molecule type" value="Genomic_DNA"/>
</dbReference>